<feature type="transmembrane region" description="Helical" evidence="1">
    <location>
        <begin position="114"/>
        <end position="133"/>
    </location>
</feature>
<keyword evidence="4" id="KW-1185">Reference proteome</keyword>
<accession>A0ABT1R733</accession>
<sequence>MSTRSAPSHLSARPSFASLTVSLATGLYLFLITSRDFWMETWALLGARPDTLVLVTSGFFCLFIATCVIFSWKNVMKPLFILLLLIAAAAAWFMDDDGVFRAAEQGEGAPFQPLRFAFHMLAFAGIPAAFLLWVKVVHRPFFWQLRGNLAIAVPTLVVALAVALTHSGKYASIVEEDLKVADGGSAAGASLITHRP</sequence>
<feature type="transmembrane region" description="Helical" evidence="1">
    <location>
        <begin position="79"/>
        <end position="94"/>
    </location>
</feature>
<dbReference type="EMBL" id="WHSB02000004">
    <property type="protein sequence ID" value="MCQ4630982.1"/>
    <property type="molecule type" value="Genomic_DNA"/>
</dbReference>
<feature type="domain" description="Phosphoethanolamine transferase N-terminal" evidence="2">
    <location>
        <begin position="60"/>
        <end position="175"/>
    </location>
</feature>
<feature type="transmembrane region" description="Helical" evidence="1">
    <location>
        <begin position="12"/>
        <end position="32"/>
    </location>
</feature>
<comment type="caution">
    <text evidence="3">The sequence shown here is derived from an EMBL/GenBank/DDBJ whole genome shotgun (WGS) entry which is preliminary data.</text>
</comment>
<evidence type="ECO:0000256" key="1">
    <source>
        <dbReference type="SAM" id="Phobius"/>
    </source>
</evidence>
<dbReference type="Proteomes" id="UP000996601">
    <property type="component" value="Unassembled WGS sequence"/>
</dbReference>
<feature type="transmembrane region" description="Helical" evidence="1">
    <location>
        <begin position="52"/>
        <end position="72"/>
    </location>
</feature>
<evidence type="ECO:0000259" key="2">
    <source>
        <dbReference type="Pfam" id="PF08019"/>
    </source>
</evidence>
<dbReference type="RefSeq" id="WP_256117434.1">
    <property type="nucleotide sequence ID" value="NZ_WHSB02000004.1"/>
</dbReference>
<dbReference type="Pfam" id="PF08019">
    <property type="entry name" value="EptA_B_N"/>
    <property type="match status" value="1"/>
</dbReference>
<proteinExistence type="predicted"/>
<keyword evidence="1" id="KW-0812">Transmembrane</keyword>
<evidence type="ECO:0000313" key="3">
    <source>
        <dbReference type="EMBL" id="MCQ4630982.1"/>
    </source>
</evidence>
<feature type="transmembrane region" description="Helical" evidence="1">
    <location>
        <begin position="145"/>
        <end position="164"/>
    </location>
</feature>
<reference evidence="3" key="1">
    <citation type="submission" date="2021-07" db="EMBL/GenBank/DDBJ databases">
        <title>Shinella sp. nov., a novel member of the genus Shinella from water.</title>
        <authorList>
            <person name="Deng Y."/>
        </authorList>
    </citation>
    <scope>NUCLEOTIDE SEQUENCE</scope>
    <source>
        <strain evidence="3">CPCC 100929</strain>
    </source>
</reference>
<name>A0ABT1R733_9HYPH</name>
<evidence type="ECO:0000313" key="4">
    <source>
        <dbReference type="Proteomes" id="UP000996601"/>
    </source>
</evidence>
<protein>
    <submittedName>
        <fullName evidence="3">DUF1705 domain-containing protein</fullName>
    </submittedName>
</protein>
<dbReference type="InterPro" id="IPR012549">
    <property type="entry name" value="EptA-like_N"/>
</dbReference>
<keyword evidence="1" id="KW-0472">Membrane</keyword>
<keyword evidence="1" id="KW-1133">Transmembrane helix</keyword>
<gene>
    <name evidence="3" type="ORF">GB927_013095</name>
</gene>
<organism evidence="3 4">
    <name type="scientific">Shinella lacus</name>
    <dbReference type="NCBI Taxonomy" id="2654216"/>
    <lineage>
        <taxon>Bacteria</taxon>
        <taxon>Pseudomonadati</taxon>
        <taxon>Pseudomonadota</taxon>
        <taxon>Alphaproteobacteria</taxon>
        <taxon>Hyphomicrobiales</taxon>
        <taxon>Rhizobiaceae</taxon>
        <taxon>Shinella</taxon>
    </lineage>
</organism>